<dbReference type="Pfam" id="PF03161">
    <property type="entry name" value="LAGLIDADG_2"/>
    <property type="match status" value="2"/>
</dbReference>
<accession>G8XP87</accession>
<protein>
    <submittedName>
        <fullName evidence="2">Putative site-specific DNA endonuclease</fullName>
    </submittedName>
</protein>
<name>G8XP87_9CHLO</name>
<keyword evidence="2" id="KW-0540">Nuclease</keyword>
<sequence>MFKCLKENFFTKTKKQVLKKYQEDFKRKRKEQLAQPSCARDTQFSKEKIGPHNKDVISVLVGNLLGDGYGEKIKNKSRFQINISSRNAEYVFWLHKFFASQGYSSPKKPVPKKQIGKKNTVYFSIKFKTFCFSSLNFLYDSFYSTNKKNIEKTHRKAARAACAALLVKIEDFKSKEVLNSSIRDTKKSMGRDKSFYPFQKPTHRKQSFLQQKNNSWSSFVCIPKDTFLTTEKKKTVPTNIYSLLTQQALAIWIMDQGEKSYNGLKINTKSFCFEENLLLQKTLKTKFNLQPSIQRHKDKFSLYFKSKQIFSLYSIVKPYILPCMRYKFNVESIS</sequence>
<keyword evidence="2" id="KW-0496">Mitochondrion</keyword>
<dbReference type="InterPro" id="IPR027434">
    <property type="entry name" value="Homing_endonucl"/>
</dbReference>
<dbReference type="EMBL" id="EU123948">
    <property type="protein sequence ID" value="ABX82570.1"/>
    <property type="molecule type" value="Genomic_DNA"/>
</dbReference>
<dbReference type="InterPro" id="IPR004860">
    <property type="entry name" value="LAGLIDADG_dom"/>
</dbReference>
<geneLocation type="mitochondrion" evidence="2"/>
<proteinExistence type="predicted"/>
<reference evidence="2" key="1">
    <citation type="submission" date="2007-08" db="EMBL/GenBank/DDBJ databases">
        <title>Divergence order of chlorophyte green algal lineages as inferred from the chloroplast and mitochondrial genomes.</title>
        <authorList>
            <person name="Pombert J.-F."/>
            <person name="Belanger A.-S."/>
            <person name="Gagnon J."/>
            <person name="Otis C."/>
            <person name="Lemieux C."/>
            <person name="Turmel M."/>
        </authorList>
    </citation>
    <scope>NUCLEOTIDE SEQUENCE</scope>
    <source>
        <strain evidence="2">SAG 219-1d</strain>
    </source>
</reference>
<dbReference type="AlphaFoldDB" id="G8XP87"/>
<organism evidence="2">
    <name type="scientific">Trebouxia aggregata</name>
    <dbReference type="NCBI Taxonomy" id="160068"/>
    <lineage>
        <taxon>Eukaryota</taxon>
        <taxon>Viridiplantae</taxon>
        <taxon>Chlorophyta</taxon>
        <taxon>core chlorophytes</taxon>
        <taxon>Trebouxiophyceae</taxon>
        <taxon>Trebouxiales</taxon>
        <taxon>Trebouxiaceae</taxon>
        <taxon>Trebouxia</taxon>
    </lineage>
</organism>
<evidence type="ECO:0000313" key="2">
    <source>
        <dbReference type="EMBL" id="ABX82570.1"/>
    </source>
</evidence>
<feature type="domain" description="Homing endonuclease LAGLIDADG" evidence="1">
    <location>
        <begin position="58"/>
        <end position="153"/>
    </location>
</feature>
<dbReference type="GO" id="GO:0004519">
    <property type="term" value="F:endonuclease activity"/>
    <property type="evidence" value="ECO:0007669"/>
    <property type="project" value="UniProtKB-KW"/>
</dbReference>
<dbReference type="Gene3D" id="3.10.28.10">
    <property type="entry name" value="Homing endonucleases"/>
    <property type="match status" value="2"/>
</dbReference>
<keyword evidence="2" id="KW-0378">Hydrolase</keyword>
<evidence type="ECO:0000259" key="1">
    <source>
        <dbReference type="Pfam" id="PF03161"/>
    </source>
</evidence>
<keyword evidence="2" id="KW-0255">Endonuclease</keyword>
<feature type="domain" description="Homing endonuclease LAGLIDADG" evidence="1">
    <location>
        <begin position="219"/>
        <end position="309"/>
    </location>
</feature>
<gene>
    <name evidence="2" type="primary">orf334</name>
</gene>
<dbReference type="SUPFAM" id="SSF55608">
    <property type="entry name" value="Homing endonucleases"/>
    <property type="match status" value="2"/>
</dbReference>